<dbReference type="InterPro" id="IPR001683">
    <property type="entry name" value="PX_dom"/>
</dbReference>
<evidence type="ECO:0000313" key="15">
    <source>
        <dbReference type="Proteomes" id="UP000034841"/>
    </source>
</evidence>
<keyword evidence="8" id="KW-0446">Lipid-binding</keyword>
<evidence type="ECO:0000256" key="3">
    <source>
        <dbReference type="ARBA" id="ARBA00010883"/>
    </source>
</evidence>
<dbReference type="Pfam" id="PF09325">
    <property type="entry name" value="Vps5"/>
    <property type="match status" value="1"/>
</dbReference>
<evidence type="ECO:0000256" key="6">
    <source>
        <dbReference type="ARBA" id="ARBA00022753"/>
    </source>
</evidence>
<protein>
    <recommendedName>
        <fullName evidence="10">Sorting nexin-4</fullName>
    </recommendedName>
    <alternativeName>
        <fullName evidence="11">Autophagy-related protein 24</fullName>
    </alternativeName>
</protein>
<comment type="caution">
    <text evidence="14">The sequence shown here is derived from an EMBL/GenBank/DDBJ whole genome shotgun (WGS) entry which is preliminary data.</text>
</comment>
<dbReference type="PROSITE" id="PS50195">
    <property type="entry name" value="PX"/>
    <property type="match status" value="1"/>
</dbReference>
<dbReference type="EMBL" id="LBBL01000072">
    <property type="protein sequence ID" value="KKF95910.1"/>
    <property type="molecule type" value="Genomic_DNA"/>
</dbReference>
<keyword evidence="7" id="KW-0072">Autophagy</keyword>
<dbReference type="SMART" id="SM00312">
    <property type="entry name" value="PX"/>
    <property type="match status" value="1"/>
</dbReference>
<evidence type="ECO:0000256" key="7">
    <source>
        <dbReference type="ARBA" id="ARBA00023006"/>
    </source>
</evidence>
<dbReference type="GO" id="GO:0015031">
    <property type="term" value="P:protein transport"/>
    <property type="evidence" value="ECO:0007669"/>
    <property type="project" value="TreeGrafter"/>
</dbReference>
<evidence type="ECO:0000256" key="4">
    <source>
        <dbReference type="ARBA" id="ARBA00022448"/>
    </source>
</evidence>
<evidence type="ECO:0000259" key="13">
    <source>
        <dbReference type="PROSITE" id="PS50195"/>
    </source>
</evidence>
<evidence type="ECO:0000256" key="5">
    <source>
        <dbReference type="ARBA" id="ARBA00022490"/>
    </source>
</evidence>
<evidence type="ECO:0000256" key="8">
    <source>
        <dbReference type="ARBA" id="ARBA00023121"/>
    </source>
</evidence>
<dbReference type="InterPro" id="IPR036871">
    <property type="entry name" value="PX_dom_sf"/>
</dbReference>
<dbReference type="PANTHER" id="PTHR45949:SF2">
    <property type="entry name" value="SORTING NEXIN-4"/>
    <property type="match status" value="1"/>
</dbReference>
<dbReference type="Gene3D" id="1.20.1270.60">
    <property type="entry name" value="Arfaptin homology (AH) domain/BAR domain"/>
    <property type="match status" value="1"/>
</dbReference>
<evidence type="ECO:0000256" key="11">
    <source>
        <dbReference type="ARBA" id="ARBA00041273"/>
    </source>
</evidence>
<dbReference type="PANTHER" id="PTHR45949">
    <property type="entry name" value="SORTING NEXIN-4"/>
    <property type="match status" value="1"/>
</dbReference>
<keyword evidence="6" id="KW-0967">Endosome</keyword>
<name>A0A0F8B5P0_CERFI</name>
<reference evidence="14 15" key="1">
    <citation type="submission" date="2015-04" db="EMBL/GenBank/DDBJ databases">
        <title>Genome sequence of Ceratocystis platani, a major pathogen of plane trees.</title>
        <authorList>
            <person name="Belbahri L."/>
        </authorList>
    </citation>
    <scope>NUCLEOTIDE SEQUENCE [LARGE SCALE GENOMIC DNA]</scope>
    <source>
        <strain evidence="14 15">CFO</strain>
    </source>
</reference>
<evidence type="ECO:0000256" key="12">
    <source>
        <dbReference type="SAM" id="MobiDB-lite"/>
    </source>
</evidence>
<feature type="compositionally biased region" description="Low complexity" evidence="12">
    <location>
        <begin position="18"/>
        <end position="33"/>
    </location>
</feature>
<dbReference type="GO" id="GO:0035091">
    <property type="term" value="F:phosphatidylinositol binding"/>
    <property type="evidence" value="ECO:0007669"/>
    <property type="project" value="InterPro"/>
</dbReference>
<evidence type="ECO:0000256" key="10">
    <source>
        <dbReference type="ARBA" id="ARBA00040748"/>
    </source>
</evidence>
<dbReference type="SUPFAM" id="SSF103657">
    <property type="entry name" value="BAR/IMD domain-like"/>
    <property type="match status" value="1"/>
</dbReference>
<dbReference type="InterPro" id="IPR027267">
    <property type="entry name" value="AH/BAR_dom_sf"/>
</dbReference>
<dbReference type="GO" id="GO:0034727">
    <property type="term" value="P:piecemeal microautophagy of the nucleus"/>
    <property type="evidence" value="ECO:0007669"/>
    <property type="project" value="TreeGrafter"/>
</dbReference>
<dbReference type="GO" id="GO:0005769">
    <property type="term" value="C:early endosome"/>
    <property type="evidence" value="ECO:0007669"/>
    <property type="project" value="TreeGrafter"/>
</dbReference>
<keyword evidence="15" id="KW-1185">Reference proteome</keyword>
<accession>A0A0F8B5P0</accession>
<dbReference type="CDD" id="cd06863">
    <property type="entry name" value="PX_Atg24p"/>
    <property type="match status" value="1"/>
</dbReference>
<dbReference type="GO" id="GO:0000407">
    <property type="term" value="C:phagophore assembly site"/>
    <property type="evidence" value="ECO:0007669"/>
    <property type="project" value="TreeGrafter"/>
</dbReference>
<evidence type="ECO:0000256" key="9">
    <source>
        <dbReference type="ARBA" id="ARBA00023136"/>
    </source>
</evidence>
<dbReference type="GO" id="GO:0061709">
    <property type="term" value="P:reticulophagy"/>
    <property type="evidence" value="ECO:0007669"/>
    <property type="project" value="TreeGrafter"/>
</dbReference>
<comment type="subcellular location">
    <subcellularLocation>
        <location evidence="2">Cytoplasm</location>
    </subcellularLocation>
    <subcellularLocation>
        <location evidence="1">Endosome membrane</location>
        <topology evidence="1">Peripheral membrane protein</topology>
    </subcellularLocation>
</comment>
<organism evidence="14 15">
    <name type="scientific">Ceratocystis fimbriata f. sp. platani</name>
    <dbReference type="NCBI Taxonomy" id="88771"/>
    <lineage>
        <taxon>Eukaryota</taxon>
        <taxon>Fungi</taxon>
        <taxon>Dikarya</taxon>
        <taxon>Ascomycota</taxon>
        <taxon>Pezizomycotina</taxon>
        <taxon>Sordariomycetes</taxon>
        <taxon>Hypocreomycetidae</taxon>
        <taxon>Microascales</taxon>
        <taxon>Ceratocystidaceae</taxon>
        <taxon>Ceratocystis</taxon>
    </lineage>
</organism>
<gene>
    <name evidence="14" type="primary">snx-4</name>
    <name evidence="14" type="ORF">CFO_g1750</name>
</gene>
<keyword evidence="9" id="KW-0472">Membrane</keyword>
<dbReference type="GO" id="GO:0010008">
    <property type="term" value="C:endosome membrane"/>
    <property type="evidence" value="ECO:0007669"/>
    <property type="project" value="UniProtKB-SubCell"/>
</dbReference>
<dbReference type="AlphaFoldDB" id="A0A0F8B5P0"/>
<keyword evidence="4" id="KW-0813">Transport</keyword>
<dbReference type="SUPFAM" id="SSF64268">
    <property type="entry name" value="PX domain"/>
    <property type="match status" value="1"/>
</dbReference>
<dbReference type="OrthoDB" id="205639at2759"/>
<comment type="similarity">
    <text evidence="3">Belongs to the sorting nexin family.</text>
</comment>
<dbReference type="InterPro" id="IPR015404">
    <property type="entry name" value="Vps5_C"/>
</dbReference>
<dbReference type="GO" id="GO:0000422">
    <property type="term" value="P:autophagy of mitochondrion"/>
    <property type="evidence" value="ECO:0007669"/>
    <property type="project" value="TreeGrafter"/>
</dbReference>
<feature type="domain" description="PX" evidence="13">
    <location>
        <begin position="67"/>
        <end position="189"/>
    </location>
</feature>
<dbReference type="FunFam" id="3.30.1520.10:FF:000035">
    <property type="entry name" value="Sorting nexin-4 protein"/>
    <property type="match status" value="1"/>
</dbReference>
<dbReference type="Pfam" id="PF00787">
    <property type="entry name" value="PX"/>
    <property type="match status" value="1"/>
</dbReference>
<proteinExistence type="inferred from homology"/>
<evidence type="ECO:0000256" key="1">
    <source>
        <dbReference type="ARBA" id="ARBA00004481"/>
    </source>
</evidence>
<dbReference type="Gene3D" id="3.30.1520.10">
    <property type="entry name" value="Phox-like domain"/>
    <property type="match status" value="1"/>
</dbReference>
<feature type="region of interest" description="Disordered" evidence="12">
    <location>
        <begin position="1"/>
        <end position="33"/>
    </location>
</feature>
<dbReference type="FunFam" id="1.20.1270.60:FF:000042">
    <property type="entry name" value="Vacuolar targeting protein Atg24"/>
    <property type="match status" value="1"/>
</dbReference>
<dbReference type="Proteomes" id="UP000034841">
    <property type="component" value="Unassembled WGS sequence"/>
</dbReference>
<keyword evidence="5" id="KW-0963">Cytoplasm</keyword>
<dbReference type="GO" id="GO:0032456">
    <property type="term" value="P:endocytic recycling"/>
    <property type="evidence" value="ECO:0007669"/>
    <property type="project" value="TreeGrafter"/>
</dbReference>
<evidence type="ECO:0000256" key="2">
    <source>
        <dbReference type="ARBA" id="ARBA00004496"/>
    </source>
</evidence>
<evidence type="ECO:0000313" key="14">
    <source>
        <dbReference type="EMBL" id="KKF95910.1"/>
    </source>
</evidence>
<sequence length="481" mass="55054">MDNDFDNVTWDTEHDAFSNSRPARPSSSASSYNYDDDIIAGSSRATPIPDHIDAGAHIDVGDSPGDRLECTVTSPIKEQDGSKDAFVSYLITTTSDFPSFQKPISSVRRRFTDFVYLYKALVKEFVACAVPPIPDKQRMEYVRGDRFGSEFTNRRAKSLERFLTRISMHPYLRRAKILHTFLESPDWNATMRSRNQRNSMSSENGSTGAGGVFDAFADSVINAFTKVHKPDQRFNEVRDKTDKLDEDLASIEKILVRVVRRLSDLETDQRELAEQFRKLIAMEPGIEYEVRDFAATLDSTASNLRQMRENTDVEYLGSVRDMEAYCGAMKSLLKTREQKQLDYEQLTEYLTKSTSERESMRGGGGSSGGASYTLGITGAIRSRIEDARGVDHEQARRERQRKLELRIEMLSSEAESAKSTTQLFNDEVIREVRDFDRIKRVEFRHQLLGLCDANLEYYDNVVASWEEYIAQQERRQRPEMQ</sequence>